<dbReference type="EMBL" id="JBANRG010000055">
    <property type="protein sequence ID" value="KAK7443189.1"/>
    <property type="molecule type" value="Genomic_DNA"/>
</dbReference>
<accession>A0ABR1IYS3</accession>
<evidence type="ECO:0000313" key="2">
    <source>
        <dbReference type="Proteomes" id="UP001498398"/>
    </source>
</evidence>
<dbReference type="Proteomes" id="UP001498398">
    <property type="component" value="Unassembled WGS sequence"/>
</dbReference>
<gene>
    <name evidence="1" type="ORF">VKT23_015787</name>
</gene>
<keyword evidence="2" id="KW-1185">Reference proteome</keyword>
<evidence type="ECO:0000313" key="1">
    <source>
        <dbReference type="EMBL" id="KAK7443189.1"/>
    </source>
</evidence>
<name>A0ABR1IYS3_9AGAR</name>
<comment type="caution">
    <text evidence="1">The sequence shown here is derived from an EMBL/GenBank/DDBJ whole genome shotgun (WGS) entry which is preliminary data.</text>
</comment>
<organism evidence="1 2">
    <name type="scientific">Marasmiellus scandens</name>
    <dbReference type="NCBI Taxonomy" id="2682957"/>
    <lineage>
        <taxon>Eukaryota</taxon>
        <taxon>Fungi</taxon>
        <taxon>Dikarya</taxon>
        <taxon>Basidiomycota</taxon>
        <taxon>Agaricomycotina</taxon>
        <taxon>Agaricomycetes</taxon>
        <taxon>Agaricomycetidae</taxon>
        <taxon>Agaricales</taxon>
        <taxon>Marasmiineae</taxon>
        <taxon>Omphalotaceae</taxon>
        <taxon>Marasmiellus</taxon>
    </lineage>
</organism>
<protein>
    <submittedName>
        <fullName evidence="1">Uncharacterized protein</fullName>
    </submittedName>
</protein>
<proteinExistence type="predicted"/>
<sequence length="422" mass="47827">MAVTTVSSPTDEDLARAIAAIRQESPTLGRPKLLARLKTENNWNLSDARLKRFLNGQEAAQKYDAEKNNQNPHSALPSTDTNIGVTPSPGKVLLAIERILLIDPKLERSKIRAWLKAEYGWNISDKQIKAVMERRSEPGSLLMVFALTSPDSSGEERNGTVFRNDSCLSAMDMVMNLFDKVDSLQMTLPAAYKPRIPSMLETARDAVANIHDKSGRIAPLLPKGARNAQFGYLERKQRNMILIYGRGKWDYAVMPTNPEMRIYLPVRVPSVLIGSVVIHTFCDIPLFKVAHSELKANLPERIYSLDHKLVVASSEKILTLWEFYEAAAKKAGISRYDVGRQFEAEFEVNMHHYVPSREISSDIDSERQIRDWEEDRRRVWKEGKEPILRMLGVTDWNEDVHGQFAVTVTKVDKESGQECGYI</sequence>
<reference evidence="1 2" key="1">
    <citation type="submission" date="2024-01" db="EMBL/GenBank/DDBJ databases">
        <title>A draft genome for the cacao thread blight pathogen Marasmiellus scandens.</title>
        <authorList>
            <person name="Baruah I.K."/>
            <person name="Leung J."/>
            <person name="Bukari Y."/>
            <person name="Amoako-Attah I."/>
            <person name="Meinhardt L.W."/>
            <person name="Bailey B.A."/>
            <person name="Cohen S.P."/>
        </authorList>
    </citation>
    <scope>NUCLEOTIDE SEQUENCE [LARGE SCALE GENOMIC DNA]</scope>
    <source>
        <strain evidence="1 2">GH-19</strain>
    </source>
</reference>